<evidence type="ECO:0000313" key="4">
    <source>
        <dbReference type="EMBL" id="HIT84367.1"/>
    </source>
</evidence>
<dbReference type="AlphaFoldDB" id="A0A9D1H0M2"/>
<dbReference type="EMBL" id="DVLU01000004">
    <property type="protein sequence ID" value="HIT84367.1"/>
    <property type="molecule type" value="Genomic_DNA"/>
</dbReference>
<dbReference type="InterPro" id="IPR029052">
    <property type="entry name" value="Metallo-depent_PP-like"/>
</dbReference>
<dbReference type="Proteomes" id="UP000824165">
    <property type="component" value="Unassembled WGS sequence"/>
</dbReference>
<comment type="caution">
    <text evidence="4">The sequence shown here is derived from an EMBL/GenBank/DDBJ whole genome shotgun (WGS) entry which is preliminary data.</text>
</comment>
<sequence>MAKKILGALCIVIAAALLILIDNTCVKLTHYTVKSGEIPPQFDGFKIIQLSDIHGTEFGENNSVLVEKIKRAEPDIIVITGDILDSIQKTDIDIEVFDALLPQLDDVAPMYGVSGNHDISASKFIKLSADWEAEHNIEFLENETVTLTRNGAEIYLSGMDDPKYYDEEKRDKRFYENLAKLDVPDGFNILLFHRADMLNMLLDSEFDVVFAGHLHGGQWRIPFIGGVIDQARRPFPEYSGGRYRRGDKTFIVSCGVGNNQRLFDTEIPFPRIFNMAEIVEVTLEAQ</sequence>
<dbReference type="InterPro" id="IPR051158">
    <property type="entry name" value="Metallophosphoesterase_sf"/>
</dbReference>
<organism evidence="4 5">
    <name type="scientific">Candidatus Ornithomonoglobus intestinigallinarum</name>
    <dbReference type="NCBI Taxonomy" id="2840894"/>
    <lineage>
        <taxon>Bacteria</taxon>
        <taxon>Bacillati</taxon>
        <taxon>Bacillota</taxon>
        <taxon>Clostridia</taxon>
        <taxon>Candidatus Ornithomonoglobus</taxon>
    </lineage>
</organism>
<dbReference type="InterPro" id="IPR004843">
    <property type="entry name" value="Calcineurin-like_PHP"/>
</dbReference>
<evidence type="ECO:0000256" key="1">
    <source>
        <dbReference type="ARBA" id="ARBA00022723"/>
    </source>
</evidence>
<dbReference type="GO" id="GO:0046872">
    <property type="term" value="F:metal ion binding"/>
    <property type="evidence" value="ECO:0007669"/>
    <property type="project" value="UniProtKB-KW"/>
</dbReference>
<accession>A0A9D1H0M2</accession>
<name>A0A9D1H0M2_9FIRM</name>
<dbReference type="Pfam" id="PF00149">
    <property type="entry name" value="Metallophos"/>
    <property type="match status" value="1"/>
</dbReference>
<dbReference type="GO" id="GO:0009245">
    <property type="term" value="P:lipid A biosynthetic process"/>
    <property type="evidence" value="ECO:0007669"/>
    <property type="project" value="TreeGrafter"/>
</dbReference>
<keyword evidence="1" id="KW-0479">Metal-binding</keyword>
<evidence type="ECO:0000313" key="5">
    <source>
        <dbReference type="Proteomes" id="UP000824165"/>
    </source>
</evidence>
<feature type="domain" description="Calcineurin-like phosphoesterase" evidence="3">
    <location>
        <begin position="45"/>
        <end position="216"/>
    </location>
</feature>
<reference evidence="4" key="1">
    <citation type="submission" date="2020-10" db="EMBL/GenBank/DDBJ databases">
        <authorList>
            <person name="Gilroy R."/>
        </authorList>
    </citation>
    <scope>NUCLEOTIDE SEQUENCE</scope>
    <source>
        <strain evidence="4">CHK181-108</strain>
    </source>
</reference>
<protein>
    <submittedName>
        <fullName evidence="4">Metallophosphoesterase family protein</fullName>
    </submittedName>
</protein>
<evidence type="ECO:0000256" key="2">
    <source>
        <dbReference type="ARBA" id="ARBA00022801"/>
    </source>
</evidence>
<evidence type="ECO:0000259" key="3">
    <source>
        <dbReference type="Pfam" id="PF00149"/>
    </source>
</evidence>
<dbReference type="PANTHER" id="PTHR31302">
    <property type="entry name" value="TRANSMEMBRANE PROTEIN WITH METALLOPHOSPHOESTERASE DOMAIN-RELATED"/>
    <property type="match status" value="1"/>
</dbReference>
<proteinExistence type="predicted"/>
<dbReference type="PANTHER" id="PTHR31302:SF31">
    <property type="entry name" value="PHOSPHODIESTERASE YAEI"/>
    <property type="match status" value="1"/>
</dbReference>
<keyword evidence="2" id="KW-0378">Hydrolase</keyword>
<gene>
    <name evidence="4" type="ORF">IAA60_00520</name>
</gene>
<dbReference type="GO" id="GO:0016020">
    <property type="term" value="C:membrane"/>
    <property type="evidence" value="ECO:0007669"/>
    <property type="project" value="GOC"/>
</dbReference>
<dbReference type="GO" id="GO:0008758">
    <property type="term" value="F:UDP-2,3-diacylglucosamine hydrolase activity"/>
    <property type="evidence" value="ECO:0007669"/>
    <property type="project" value="TreeGrafter"/>
</dbReference>
<reference evidence="4" key="2">
    <citation type="journal article" date="2021" name="PeerJ">
        <title>Extensive microbial diversity within the chicken gut microbiome revealed by metagenomics and culture.</title>
        <authorList>
            <person name="Gilroy R."/>
            <person name="Ravi A."/>
            <person name="Getino M."/>
            <person name="Pursley I."/>
            <person name="Horton D.L."/>
            <person name="Alikhan N.F."/>
            <person name="Baker D."/>
            <person name="Gharbi K."/>
            <person name="Hall N."/>
            <person name="Watson M."/>
            <person name="Adriaenssens E.M."/>
            <person name="Foster-Nyarko E."/>
            <person name="Jarju S."/>
            <person name="Secka A."/>
            <person name="Antonio M."/>
            <person name="Oren A."/>
            <person name="Chaudhuri R.R."/>
            <person name="La Ragione R."/>
            <person name="Hildebrand F."/>
            <person name="Pallen M.J."/>
        </authorList>
    </citation>
    <scope>NUCLEOTIDE SEQUENCE</scope>
    <source>
        <strain evidence="4">CHK181-108</strain>
    </source>
</reference>
<dbReference type="SUPFAM" id="SSF56300">
    <property type="entry name" value="Metallo-dependent phosphatases"/>
    <property type="match status" value="1"/>
</dbReference>
<dbReference type="Gene3D" id="3.60.21.10">
    <property type="match status" value="1"/>
</dbReference>